<protein>
    <submittedName>
        <fullName evidence="1">Uncharacterized protein</fullName>
    </submittedName>
</protein>
<dbReference type="EMBL" id="BSEC01000002">
    <property type="protein sequence ID" value="GLI95289.1"/>
    <property type="molecule type" value="Genomic_DNA"/>
</dbReference>
<organism evidence="1 2">
    <name type="scientific">Methylocystis echinoides</name>
    <dbReference type="NCBI Taxonomy" id="29468"/>
    <lineage>
        <taxon>Bacteria</taxon>
        <taxon>Pseudomonadati</taxon>
        <taxon>Pseudomonadota</taxon>
        <taxon>Alphaproteobacteria</taxon>
        <taxon>Hyphomicrobiales</taxon>
        <taxon>Methylocystaceae</taxon>
        <taxon>Methylocystis</taxon>
    </lineage>
</organism>
<evidence type="ECO:0000313" key="2">
    <source>
        <dbReference type="Proteomes" id="UP001144323"/>
    </source>
</evidence>
<name>A0A9W6LUB7_9HYPH</name>
<proteinExistence type="predicted"/>
<keyword evidence="2" id="KW-1185">Reference proteome</keyword>
<evidence type="ECO:0000313" key="1">
    <source>
        <dbReference type="EMBL" id="GLI95289.1"/>
    </source>
</evidence>
<dbReference type="AlphaFoldDB" id="A0A9W6LUB7"/>
<sequence length="128" mass="14001">MSEDHIYLLPIVGASSGACWAGLAESCGFLHDPVQPTALTVQSAARAGKCQRERHISDEIRNLKDEITKPDTDRLITQDAIVHGERGRDRMAKILPPHGTIRPSLEIFLDLLADHALCNRSELGIPVA</sequence>
<reference evidence="1" key="1">
    <citation type="journal article" date="2023" name="Int. J. Syst. Evol. Microbiol.">
        <title>Methylocystis iwaonis sp. nov., a type II methane-oxidizing bacterium from surface soil of a rice paddy field in Japan, and emended description of the genus Methylocystis (ex Whittenbury et al. 1970) Bowman et al. 1993.</title>
        <authorList>
            <person name="Kaise H."/>
            <person name="Sawadogo J.B."/>
            <person name="Alam M.S."/>
            <person name="Ueno C."/>
            <person name="Dianou D."/>
            <person name="Shinjo R."/>
            <person name="Asakawa S."/>
        </authorList>
    </citation>
    <scope>NUCLEOTIDE SEQUENCE</scope>
    <source>
        <strain evidence="1">LMG27198</strain>
    </source>
</reference>
<gene>
    <name evidence="1" type="ORF">LMG27198_42810</name>
</gene>
<dbReference type="Proteomes" id="UP001144323">
    <property type="component" value="Unassembled WGS sequence"/>
</dbReference>
<comment type="caution">
    <text evidence="1">The sequence shown here is derived from an EMBL/GenBank/DDBJ whole genome shotgun (WGS) entry which is preliminary data.</text>
</comment>
<accession>A0A9W6LUB7</accession>